<evidence type="ECO:0000313" key="11">
    <source>
        <dbReference type="EMBL" id="VYU49208.1"/>
    </source>
</evidence>
<dbReference type="InterPro" id="IPR003593">
    <property type="entry name" value="AAA+_ATPase"/>
</dbReference>
<feature type="domain" description="ABC transporter" evidence="10">
    <location>
        <begin position="1"/>
        <end position="236"/>
    </location>
</feature>
<keyword evidence="8" id="KW-0406">Ion transport</keyword>
<evidence type="ECO:0000256" key="7">
    <source>
        <dbReference type="ARBA" id="ARBA00023004"/>
    </source>
</evidence>
<dbReference type="GO" id="GO:0016887">
    <property type="term" value="F:ATP hydrolysis activity"/>
    <property type="evidence" value="ECO:0007669"/>
    <property type="project" value="InterPro"/>
</dbReference>
<dbReference type="InterPro" id="IPR017871">
    <property type="entry name" value="ABC_transporter-like_CS"/>
</dbReference>
<keyword evidence="3" id="KW-1003">Cell membrane</keyword>
<dbReference type="Gene3D" id="3.40.50.300">
    <property type="entry name" value="P-loop containing nucleotide triphosphate hydrolases"/>
    <property type="match status" value="1"/>
</dbReference>
<evidence type="ECO:0000256" key="5">
    <source>
        <dbReference type="ARBA" id="ARBA00022741"/>
    </source>
</evidence>
<sequence>MNINNVEFKYGQKQLFNDLNLTIKRHAVTSIIGPNGSGKSTLLQMLAGYLQPQAGCVYIEGNDLNTLGKKQLAQMLSAVHQNNTAPEDFTVKTLLRYGRYSHHRWLKKDVRGEAVIERVLEQFNLTKYADRPIGALSGGEKQRVFIAMALVQEPQYLLLDEPTTFLDLHYQYQVLEMIRQLNDMHRLTIIMVLHDINQALTYSDELICVANGEIAAQGKPQAIVTPELLKTIYQIDAKIIHDKDCGILIGKCHGGC</sequence>
<dbReference type="PROSITE" id="PS00211">
    <property type="entry name" value="ABC_TRANSPORTER_1"/>
    <property type="match status" value="1"/>
</dbReference>
<dbReference type="AlphaFoldDB" id="A0A6N3FAV7"/>
<gene>
    <name evidence="11" type="primary">yusV_3</name>
    <name evidence="11" type="ORF">SSLFYP27_02399</name>
</gene>
<keyword evidence="5" id="KW-0547">Nucleotide-binding</keyword>
<keyword evidence="9" id="KW-0472">Membrane</keyword>
<dbReference type="SMART" id="SM00382">
    <property type="entry name" value="AAA"/>
    <property type="match status" value="1"/>
</dbReference>
<dbReference type="GO" id="GO:0005886">
    <property type="term" value="C:plasma membrane"/>
    <property type="evidence" value="ECO:0007669"/>
    <property type="project" value="UniProtKB-SubCell"/>
</dbReference>
<evidence type="ECO:0000256" key="6">
    <source>
        <dbReference type="ARBA" id="ARBA00022840"/>
    </source>
</evidence>
<evidence type="ECO:0000256" key="2">
    <source>
        <dbReference type="ARBA" id="ARBA00022448"/>
    </source>
</evidence>
<comment type="subcellular location">
    <subcellularLocation>
        <location evidence="1">Cell membrane</location>
        <topology evidence="1">Peripheral membrane protein</topology>
    </subcellularLocation>
</comment>
<dbReference type="EMBL" id="CACRUO010000060">
    <property type="protein sequence ID" value="VYU49208.1"/>
    <property type="molecule type" value="Genomic_DNA"/>
</dbReference>
<evidence type="ECO:0000256" key="8">
    <source>
        <dbReference type="ARBA" id="ARBA00023065"/>
    </source>
</evidence>
<keyword evidence="7" id="KW-0408">Iron</keyword>
<evidence type="ECO:0000256" key="1">
    <source>
        <dbReference type="ARBA" id="ARBA00004202"/>
    </source>
</evidence>
<dbReference type="GO" id="GO:0005524">
    <property type="term" value="F:ATP binding"/>
    <property type="evidence" value="ECO:0007669"/>
    <property type="project" value="UniProtKB-KW"/>
</dbReference>
<reference evidence="11" key="1">
    <citation type="submission" date="2019-11" db="EMBL/GenBank/DDBJ databases">
        <authorList>
            <person name="Feng L."/>
        </authorList>
    </citation>
    <scope>NUCLEOTIDE SEQUENCE</scope>
    <source>
        <strain evidence="11">SsimulansLFYP27</strain>
    </source>
</reference>
<dbReference type="RefSeq" id="WP_156667009.1">
    <property type="nucleotide sequence ID" value="NZ_CACRUO010000060.1"/>
</dbReference>
<evidence type="ECO:0000256" key="4">
    <source>
        <dbReference type="ARBA" id="ARBA00022496"/>
    </source>
</evidence>
<dbReference type="PANTHER" id="PTHR42771:SF2">
    <property type="entry name" value="IRON(3+)-HYDROXAMATE IMPORT ATP-BINDING PROTEIN FHUC"/>
    <property type="match status" value="1"/>
</dbReference>
<evidence type="ECO:0000256" key="9">
    <source>
        <dbReference type="ARBA" id="ARBA00023136"/>
    </source>
</evidence>
<dbReference type="InterPro" id="IPR051535">
    <property type="entry name" value="Siderophore_ABC-ATPase"/>
</dbReference>
<dbReference type="CDD" id="cd03214">
    <property type="entry name" value="ABC_Iron-Siderophores_B12_Hemin"/>
    <property type="match status" value="1"/>
</dbReference>
<keyword evidence="2" id="KW-0813">Transport</keyword>
<evidence type="ECO:0000259" key="10">
    <source>
        <dbReference type="PROSITE" id="PS50893"/>
    </source>
</evidence>
<protein>
    <submittedName>
        <fullName evidence="11">Putative siderophore transport system ATP-binding protein YusV</fullName>
    </submittedName>
</protein>
<dbReference type="Pfam" id="PF00005">
    <property type="entry name" value="ABC_tran"/>
    <property type="match status" value="1"/>
</dbReference>
<dbReference type="InterPro" id="IPR003439">
    <property type="entry name" value="ABC_transporter-like_ATP-bd"/>
</dbReference>
<dbReference type="GO" id="GO:0006826">
    <property type="term" value="P:iron ion transport"/>
    <property type="evidence" value="ECO:0007669"/>
    <property type="project" value="UniProtKB-KW"/>
</dbReference>
<proteinExistence type="predicted"/>
<name>A0A6N3FAV7_STASI</name>
<dbReference type="PANTHER" id="PTHR42771">
    <property type="entry name" value="IRON(3+)-HYDROXAMATE IMPORT ATP-BINDING PROTEIN FHUC"/>
    <property type="match status" value="1"/>
</dbReference>
<organism evidence="11">
    <name type="scientific">Staphylococcus simulans</name>
    <dbReference type="NCBI Taxonomy" id="1286"/>
    <lineage>
        <taxon>Bacteria</taxon>
        <taxon>Bacillati</taxon>
        <taxon>Bacillota</taxon>
        <taxon>Bacilli</taxon>
        <taxon>Bacillales</taxon>
        <taxon>Staphylococcaceae</taxon>
        <taxon>Staphylococcus</taxon>
    </lineage>
</organism>
<accession>A0A6N3FAV7</accession>
<dbReference type="PROSITE" id="PS50893">
    <property type="entry name" value="ABC_TRANSPORTER_2"/>
    <property type="match status" value="1"/>
</dbReference>
<dbReference type="FunFam" id="3.40.50.300:FF:000134">
    <property type="entry name" value="Iron-enterobactin ABC transporter ATP-binding protein"/>
    <property type="match status" value="1"/>
</dbReference>
<dbReference type="InterPro" id="IPR027417">
    <property type="entry name" value="P-loop_NTPase"/>
</dbReference>
<keyword evidence="4" id="KW-0410">Iron transport</keyword>
<evidence type="ECO:0000256" key="3">
    <source>
        <dbReference type="ARBA" id="ARBA00022475"/>
    </source>
</evidence>
<keyword evidence="6 11" id="KW-0067">ATP-binding</keyword>
<dbReference type="SUPFAM" id="SSF52540">
    <property type="entry name" value="P-loop containing nucleoside triphosphate hydrolases"/>
    <property type="match status" value="1"/>
</dbReference>